<evidence type="ECO:0000313" key="2">
    <source>
        <dbReference type="EnsemblPlants" id="HORVU.MOREX.r3.5HG0484950.1.CDS1"/>
    </source>
</evidence>
<reference evidence="3" key="1">
    <citation type="journal article" date="2012" name="Nature">
        <title>A physical, genetic and functional sequence assembly of the barley genome.</title>
        <authorList>
            <consortium name="The International Barley Genome Sequencing Consortium"/>
            <person name="Mayer K.F."/>
            <person name="Waugh R."/>
            <person name="Brown J.W."/>
            <person name="Schulman A."/>
            <person name="Langridge P."/>
            <person name="Platzer M."/>
            <person name="Fincher G.B."/>
            <person name="Muehlbauer G.J."/>
            <person name="Sato K."/>
            <person name="Close T.J."/>
            <person name="Wise R.P."/>
            <person name="Stein N."/>
        </authorList>
    </citation>
    <scope>NUCLEOTIDE SEQUENCE [LARGE SCALE GENOMIC DNA]</scope>
    <source>
        <strain evidence="3">cv. Morex</strain>
    </source>
</reference>
<feature type="compositionally biased region" description="Polar residues" evidence="1">
    <location>
        <begin position="307"/>
        <end position="329"/>
    </location>
</feature>
<name>M0XES2_HORVV</name>
<feature type="compositionally biased region" description="Basic and acidic residues" evidence="1">
    <location>
        <begin position="292"/>
        <end position="304"/>
    </location>
</feature>
<dbReference type="PANTHER" id="PTHR36141:SF3">
    <property type="entry name" value="SERINE PROTEASE"/>
    <property type="match status" value="1"/>
</dbReference>
<dbReference type="InterPro" id="IPR009003">
    <property type="entry name" value="Peptidase_S1_PA"/>
</dbReference>
<protein>
    <recommendedName>
        <fullName evidence="4">Serine protease</fullName>
    </recommendedName>
</protein>
<dbReference type="ExpressionAtlas" id="M0XES2">
    <property type="expression patterns" value="baseline and differential"/>
</dbReference>
<proteinExistence type="predicted"/>
<keyword evidence="3" id="KW-1185">Reference proteome</keyword>
<dbReference type="KEGG" id="hvg:123398367"/>
<dbReference type="Gene3D" id="2.40.10.120">
    <property type="match status" value="1"/>
</dbReference>
<accession>M0XES2</accession>
<gene>
    <name evidence="2" type="primary">LOC123398367</name>
</gene>
<dbReference type="EnsemblPlants" id="HORVU.MOREX.r3.5HG0484950.1">
    <property type="protein sequence ID" value="HORVU.MOREX.r3.5HG0484950.1.CDS1"/>
    <property type="gene ID" value="HORVU.MOREX.r3.5HG0484950"/>
</dbReference>
<dbReference type="Gramene" id="HORVU.MOREX.r3.5HG0484950.1">
    <property type="protein sequence ID" value="HORVU.MOREX.r3.5HG0484950.1.CDS1"/>
    <property type="gene ID" value="HORVU.MOREX.r3.5HG0484950"/>
</dbReference>
<evidence type="ECO:0000256" key="1">
    <source>
        <dbReference type="SAM" id="MobiDB-lite"/>
    </source>
</evidence>
<dbReference type="PANTHER" id="PTHR36141">
    <property type="entry name" value="OS08G0148500 PROTEIN"/>
    <property type="match status" value="1"/>
</dbReference>
<feature type="compositionally biased region" description="Polar residues" evidence="1">
    <location>
        <begin position="280"/>
        <end position="289"/>
    </location>
</feature>
<dbReference type="OrthoDB" id="638219at2759"/>
<organism evidence="2 3">
    <name type="scientific">Hordeum vulgare subsp. vulgare</name>
    <name type="common">Domesticated barley</name>
    <dbReference type="NCBI Taxonomy" id="112509"/>
    <lineage>
        <taxon>Eukaryota</taxon>
        <taxon>Viridiplantae</taxon>
        <taxon>Streptophyta</taxon>
        <taxon>Embryophyta</taxon>
        <taxon>Tracheophyta</taxon>
        <taxon>Spermatophyta</taxon>
        <taxon>Magnoliopsida</taxon>
        <taxon>Liliopsida</taxon>
        <taxon>Poales</taxon>
        <taxon>Poaceae</taxon>
        <taxon>BOP clade</taxon>
        <taxon>Pooideae</taxon>
        <taxon>Triticodae</taxon>
        <taxon>Triticeae</taxon>
        <taxon>Hordeinae</taxon>
        <taxon>Hordeum</taxon>
    </lineage>
</organism>
<dbReference type="SUPFAM" id="SSF50494">
    <property type="entry name" value="Trypsin-like serine proteases"/>
    <property type="match status" value="1"/>
</dbReference>
<dbReference type="GeneID" id="123398367"/>
<feature type="region of interest" description="Disordered" evidence="1">
    <location>
        <begin position="280"/>
        <end position="336"/>
    </location>
</feature>
<reference evidence="2" key="2">
    <citation type="submission" date="2020-10" db="EMBL/GenBank/DDBJ databases">
        <authorList>
            <person name="Scholz U."/>
            <person name="Mascher M."/>
            <person name="Fiebig A."/>
        </authorList>
    </citation>
    <scope>NUCLEOTIDE SEQUENCE [LARGE SCALE GENOMIC DNA]</scope>
    <source>
        <strain evidence="2">cv. Morex</strain>
    </source>
</reference>
<dbReference type="Gramene" id="HORVU.MOREX.r2.5HG0401550.1">
    <property type="protein sequence ID" value="HORVU.MOREX.r2.5HG0401550.1.CDS.1"/>
    <property type="gene ID" value="HORVU.MOREX.r2.5HG0401550"/>
</dbReference>
<dbReference type="Proteomes" id="UP000011116">
    <property type="component" value="Chromosome 5H"/>
</dbReference>
<dbReference type="AlphaFoldDB" id="M0XES2"/>
<evidence type="ECO:0000313" key="3">
    <source>
        <dbReference type="Proteomes" id="UP000011116"/>
    </source>
</evidence>
<dbReference type="RefSeq" id="XP_044948779.1">
    <property type="nucleotide sequence ID" value="XM_045092844.1"/>
</dbReference>
<reference evidence="2" key="3">
    <citation type="submission" date="2022-01" db="UniProtKB">
        <authorList>
            <consortium name="EnsemblPlants"/>
        </authorList>
    </citation>
    <scope>IDENTIFICATION</scope>
    <source>
        <strain evidence="2">subsp. vulgare</strain>
    </source>
</reference>
<sequence length="336" mass="36938">MAAPVPAPLPTVPLINWMPLHERARPSVFIILLTPYDQTTTRDTAGYVGTKDPEELNEIFKAECHTETGIAARRRGDYLYIATSAHIIDFLYQAKTHPITVEEVNKHFEISVTCSHAESQFIERGFVGERTYTLAEVCGINCSIDLMMVRVDLRELAVRTVGERRRIPCTANHPPVQFSTSRAEGTQCMMYSWPAFRPFTMTTGLQGPNRGPVALMSSNPIGYNLELIEASVGSEAGSSGAPLYNTNQRVIGIWHGGSSVHSHFIPSKYILNFIRNNKNCPLPKSQDQQDAPPHRDGDDERDPSGKPGTSNASSKRGPSGKPGTSNASSKRTRSAV</sequence>
<evidence type="ECO:0008006" key="4">
    <source>
        <dbReference type="Google" id="ProtNLM"/>
    </source>
</evidence>